<keyword evidence="2" id="KW-0347">Helicase</keyword>
<sequence>MSRLEAELALVLRNRPELAAAPSLDLLERMLAAPDLAIPALLGLDADCHLVSQALQTLGGKASRAELAELLHDPKGRLDETVGTLAAWGLVTLDGDTVASPHQPGLWANPFGLGRPLRELAQQLTADVLKSMVRALGGKPQARKSDILVQAEKLLRDPGAVRERAVALPRKALTLLESMAGGQPVFQQEVWYGSGNTNRPIDQLTKAGFVVRDGWQYEMPREVALALRGDGWKPELTGQPDVPGVSRRAADGVAAALAAVDRVEALIELAGAESVTELKAGGVGARELKRVAKALGVPEQAAVLWLDVAFGADLIASELGERLVSTTMADDWLARTPAARWQALMESWRALPQAATFRVAGCCAEHMTPLAPPYQFNCVAGDIRRATLEVLQTLPAGLGSDADGLRPAVDWRTRATREYPPAAGEFIAAALREGELLGMVQDGALTALGRAQLDGGEVAEQFPTPSRTVTLQNDLTAIVTGVPAPELAAFLNECAELESRDRASTWRLSEKSVRRALDSGATAESLLGELERFSAKAVPQPLRYLVTDVARRHGAIRVTTAVSVVTSDDPALIIELCGTKALRKLALRAVAPTVALSALPPDETLRLLRQAGHAPVSVAADGTVRAERPQRRRLPVESDRDEDLDAEAAARAILDATDTPAPGSAGETLRLAAVTGEPVVIVWQRREHYMEDVKIVRGSVTGYCHDCDRSHNFQQAKIDEAHLV</sequence>
<keyword evidence="2" id="KW-0378">Hydrolase</keyword>
<proteinExistence type="predicted"/>
<keyword evidence="2" id="KW-0067">ATP-binding</keyword>
<dbReference type="Pfam" id="PF13625">
    <property type="entry name" value="Helicase_C_3"/>
    <property type="match status" value="1"/>
</dbReference>
<dbReference type="InterPro" id="IPR032830">
    <property type="entry name" value="XPB/Ssl2_N"/>
</dbReference>
<gene>
    <name evidence="2" type="ORF">ACFLIM_44105</name>
</gene>
<feature type="domain" description="Helicase XPB/Ssl2 N-terminal" evidence="1">
    <location>
        <begin position="470"/>
        <end position="590"/>
    </location>
</feature>
<protein>
    <submittedName>
        <fullName evidence="2">Helicase-associated domain-containing protein</fullName>
    </submittedName>
</protein>
<reference evidence="2 3" key="1">
    <citation type="submission" date="2024-10" db="EMBL/GenBank/DDBJ databases">
        <authorList>
            <person name="Topkara A.R."/>
            <person name="Saygin H."/>
        </authorList>
    </citation>
    <scope>NUCLEOTIDE SEQUENCE [LARGE SCALE GENOMIC DNA]</scope>
    <source>
        <strain evidence="2 3">M3C6</strain>
    </source>
</reference>
<dbReference type="RefSeq" id="WP_393175694.1">
    <property type="nucleotide sequence ID" value="NZ_JBICRM010000044.1"/>
</dbReference>
<evidence type="ECO:0000313" key="3">
    <source>
        <dbReference type="Proteomes" id="UP001603978"/>
    </source>
</evidence>
<accession>A0ABW7AS06</accession>
<dbReference type="Proteomes" id="UP001603978">
    <property type="component" value="Unassembled WGS sequence"/>
</dbReference>
<dbReference type="EMBL" id="JBICRM010000044">
    <property type="protein sequence ID" value="MFG1710176.1"/>
    <property type="molecule type" value="Genomic_DNA"/>
</dbReference>
<evidence type="ECO:0000259" key="1">
    <source>
        <dbReference type="Pfam" id="PF13625"/>
    </source>
</evidence>
<organism evidence="2 3">
    <name type="scientific">Nonomuraea marmarensis</name>
    <dbReference type="NCBI Taxonomy" id="3351344"/>
    <lineage>
        <taxon>Bacteria</taxon>
        <taxon>Bacillati</taxon>
        <taxon>Actinomycetota</taxon>
        <taxon>Actinomycetes</taxon>
        <taxon>Streptosporangiales</taxon>
        <taxon>Streptosporangiaceae</taxon>
        <taxon>Nonomuraea</taxon>
    </lineage>
</organism>
<keyword evidence="3" id="KW-1185">Reference proteome</keyword>
<comment type="caution">
    <text evidence="2">The sequence shown here is derived from an EMBL/GenBank/DDBJ whole genome shotgun (WGS) entry which is preliminary data.</text>
</comment>
<keyword evidence="2" id="KW-0547">Nucleotide-binding</keyword>
<dbReference type="GO" id="GO:0004386">
    <property type="term" value="F:helicase activity"/>
    <property type="evidence" value="ECO:0007669"/>
    <property type="project" value="UniProtKB-KW"/>
</dbReference>
<evidence type="ECO:0000313" key="2">
    <source>
        <dbReference type="EMBL" id="MFG1710176.1"/>
    </source>
</evidence>
<name>A0ABW7AS06_9ACTN</name>